<comment type="caution">
    <text evidence="3">The sequence shown here is derived from an EMBL/GenBank/DDBJ whole genome shotgun (WGS) entry which is preliminary data.</text>
</comment>
<dbReference type="InterPro" id="IPR058287">
    <property type="entry name" value="DUF7981"/>
</dbReference>
<name>A0ABD5REY4_9EURY</name>
<evidence type="ECO:0000259" key="2">
    <source>
        <dbReference type="Pfam" id="PF25938"/>
    </source>
</evidence>
<dbReference type="Pfam" id="PF25938">
    <property type="entry name" value="DUF7981"/>
    <property type="match status" value="1"/>
</dbReference>
<accession>A0ABD5REY4</accession>
<keyword evidence="1" id="KW-0812">Transmembrane</keyword>
<dbReference type="EMBL" id="JBHSKX010000002">
    <property type="protein sequence ID" value="MFC5368513.1"/>
    <property type="molecule type" value="Genomic_DNA"/>
</dbReference>
<protein>
    <recommendedName>
        <fullName evidence="2">DUF7981 domain-containing protein</fullName>
    </recommendedName>
</protein>
<dbReference type="Proteomes" id="UP001596201">
    <property type="component" value="Unassembled WGS sequence"/>
</dbReference>
<evidence type="ECO:0000313" key="3">
    <source>
        <dbReference type="EMBL" id="MFC5368513.1"/>
    </source>
</evidence>
<keyword evidence="4" id="KW-1185">Reference proteome</keyword>
<evidence type="ECO:0000313" key="4">
    <source>
        <dbReference type="Proteomes" id="UP001596201"/>
    </source>
</evidence>
<keyword evidence="1" id="KW-1133">Transmembrane helix</keyword>
<dbReference type="AlphaFoldDB" id="A0ABD5REY4"/>
<proteinExistence type="predicted"/>
<gene>
    <name evidence="3" type="ORF">ACFPJ5_16415</name>
</gene>
<feature type="domain" description="DUF7981" evidence="2">
    <location>
        <begin position="1"/>
        <end position="68"/>
    </location>
</feature>
<evidence type="ECO:0000256" key="1">
    <source>
        <dbReference type="SAM" id="Phobius"/>
    </source>
</evidence>
<reference evidence="3 4" key="1">
    <citation type="journal article" date="2019" name="Int. J. Syst. Evol. Microbiol.">
        <title>The Global Catalogue of Microorganisms (GCM) 10K type strain sequencing project: providing services to taxonomists for standard genome sequencing and annotation.</title>
        <authorList>
            <consortium name="The Broad Institute Genomics Platform"/>
            <consortium name="The Broad Institute Genome Sequencing Center for Infectious Disease"/>
            <person name="Wu L."/>
            <person name="Ma J."/>
        </authorList>
    </citation>
    <scope>NUCLEOTIDE SEQUENCE [LARGE SCALE GENOMIC DNA]</scope>
    <source>
        <strain evidence="3 4">CGMCC 1.12237</strain>
    </source>
</reference>
<keyword evidence="1" id="KW-0472">Membrane</keyword>
<feature type="transmembrane region" description="Helical" evidence="1">
    <location>
        <begin position="35"/>
        <end position="58"/>
    </location>
</feature>
<organism evidence="3 4">
    <name type="scientific">Salinirubrum litoreum</name>
    <dbReference type="NCBI Taxonomy" id="1126234"/>
    <lineage>
        <taxon>Archaea</taxon>
        <taxon>Methanobacteriati</taxon>
        <taxon>Methanobacteriota</taxon>
        <taxon>Stenosarchaea group</taxon>
        <taxon>Halobacteria</taxon>
        <taxon>Halobacteriales</taxon>
        <taxon>Haloferacaceae</taxon>
        <taxon>Salinirubrum</taxon>
    </lineage>
</organism>
<dbReference type="RefSeq" id="WP_227230786.1">
    <property type="nucleotide sequence ID" value="NZ_JAJCVJ010000002.1"/>
</dbReference>
<sequence length="68" mass="7090">MTPRRKSALLWGAVGLLAFLVLVQGYQLLVGPTPVGFLGKLALAVVVGIVAGGVSYLLEGRLARKGRT</sequence>